<dbReference type="EMBL" id="JACFXU010000014">
    <property type="protein sequence ID" value="MBA6413107.1"/>
    <property type="molecule type" value="Genomic_DNA"/>
</dbReference>
<organism evidence="1 2">
    <name type="scientific">Sediminihaliea albiluteola</name>
    <dbReference type="NCBI Taxonomy" id="2758564"/>
    <lineage>
        <taxon>Bacteria</taxon>
        <taxon>Pseudomonadati</taxon>
        <taxon>Pseudomonadota</taxon>
        <taxon>Gammaproteobacteria</taxon>
        <taxon>Cellvibrionales</taxon>
        <taxon>Halieaceae</taxon>
        <taxon>Sediminihaliea</taxon>
    </lineage>
</organism>
<dbReference type="AlphaFoldDB" id="A0A7W2YJH8"/>
<name>A0A7W2YJH8_9GAMM</name>
<sequence length="88" mass="8939">MNTTAEVTPLITAISPCRELTTEELENVNGGVAPIIGIAVGAIGQLGARSMLTAIAGRIGFGLAVYDLANYIGGSGSSPALTRSLQQH</sequence>
<keyword evidence="2" id="KW-1185">Reference proteome</keyword>
<accession>A0A7W2YJH8</accession>
<gene>
    <name evidence="1" type="ORF">H2508_08295</name>
</gene>
<reference evidence="1 2" key="1">
    <citation type="submission" date="2020-07" db="EMBL/GenBank/DDBJ databases">
        <title>Halieaceae bacterium, F7430, whole genome shotgun sequencing project.</title>
        <authorList>
            <person name="Jiang S."/>
            <person name="Liu Z.W."/>
            <person name="Du Z.J."/>
        </authorList>
    </citation>
    <scope>NUCLEOTIDE SEQUENCE [LARGE SCALE GENOMIC DNA]</scope>
    <source>
        <strain evidence="1 2">F7430</strain>
    </source>
</reference>
<dbReference type="InterPro" id="IPR023991">
    <property type="entry name" value="Bacteriocin_IIb_lactobn/cerein"/>
</dbReference>
<evidence type="ECO:0000313" key="1">
    <source>
        <dbReference type="EMBL" id="MBA6413107.1"/>
    </source>
</evidence>
<proteinExistence type="predicted"/>
<comment type="caution">
    <text evidence="1">The sequence shown here is derived from an EMBL/GenBank/DDBJ whole genome shotgun (WGS) entry which is preliminary data.</text>
</comment>
<dbReference type="NCBIfam" id="TIGR03949">
    <property type="entry name" value="bact_IIb_cerein"/>
    <property type="match status" value="1"/>
</dbReference>
<dbReference type="Proteomes" id="UP000539350">
    <property type="component" value="Unassembled WGS sequence"/>
</dbReference>
<protein>
    <submittedName>
        <fullName evidence="1">Class IIb bacteriocin, lactobin A/cerein 7B family</fullName>
    </submittedName>
</protein>
<evidence type="ECO:0000313" key="2">
    <source>
        <dbReference type="Proteomes" id="UP000539350"/>
    </source>
</evidence>
<dbReference type="RefSeq" id="WP_182171752.1">
    <property type="nucleotide sequence ID" value="NZ_JACFXU010000014.1"/>
</dbReference>